<name>A0ABU1UCQ1_9MICC</name>
<organism evidence="1 2">
    <name type="scientific">Arthrobacter ginsengisoli</name>
    <dbReference type="NCBI Taxonomy" id="1356565"/>
    <lineage>
        <taxon>Bacteria</taxon>
        <taxon>Bacillati</taxon>
        <taxon>Actinomycetota</taxon>
        <taxon>Actinomycetes</taxon>
        <taxon>Micrococcales</taxon>
        <taxon>Micrococcaceae</taxon>
        <taxon>Arthrobacter</taxon>
    </lineage>
</organism>
<gene>
    <name evidence="1" type="ORF">J2X01_002218</name>
</gene>
<proteinExistence type="predicted"/>
<dbReference type="Proteomes" id="UP001252243">
    <property type="component" value="Unassembled WGS sequence"/>
</dbReference>
<accession>A0ABU1UCQ1</accession>
<evidence type="ECO:0000313" key="1">
    <source>
        <dbReference type="EMBL" id="MDR7082928.1"/>
    </source>
</evidence>
<dbReference type="RefSeq" id="WP_310056803.1">
    <property type="nucleotide sequence ID" value="NZ_JAVDVQ010000008.1"/>
</dbReference>
<comment type="caution">
    <text evidence="1">The sequence shown here is derived from an EMBL/GenBank/DDBJ whole genome shotgun (WGS) entry which is preliminary data.</text>
</comment>
<keyword evidence="2" id="KW-1185">Reference proteome</keyword>
<sequence>MKAPAAGSKSEQACPAIKGSIPNGDFSPGYRLVPAKIADDLAATLDAYLALSRTGAVPVLS</sequence>
<protein>
    <submittedName>
        <fullName evidence="1">Uncharacterized protein</fullName>
    </submittedName>
</protein>
<reference evidence="1 2" key="1">
    <citation type="submission" date="2023-07" db="EMBL/GenBank/DDBJ databases">
        <title>Sorghum-associated microbial communities from plants grown in Nebraska, USA.</title>
        <authorList>
            <person name="Schachtman D."/>
        </authorList>
    </citation>
    <scope>NUCLEOTIDE SEQUENCE [LARGE SCALE GENOMIC DNA]</scope>
    <source>
        <strain evidence="1 2">BE167</strain>
    </source>
</reference>
<evidence type="ECO:0000313" key="2">
    <source>
        <dbReference type="Proteomes" id="UP001252243"/>
    </source>
</evidence>
<dbReference type="EMBL" id="JAVDVQ010000008">
    <property type="protein sequence ID" value="MDR7082928.1"/>
    <property type="molecule type" value="Genomic_DNA"/>
</dbReference>